<feature type="domain" description="FAS1-like dehydratase" evidence="1">
    <location>
        <begin position="7"/>
        <end position="124"/>
    </location>
</feature>
<organism evidence="2 3">
    <name type="scientific">Nocardioides lentus</name>
    <dbReference type="NCBI Taxonomy" id="338077"/>
    <lineage>
        <taxon>Bacteria</taxon>
        <taxon>Bacillati</taxon>
        <taxon>Actinomycetota</taxon>
        <taxon>Actinomycetes</taxon>
        <taxon>Propionibacteriales</taxon>
        <taxon>Nocardioidaceae</taxon>
        <taxon>Nocardioides</taxon>
    </lineage>
</organism>
<dbReference type="InterPro" id="IPR016709">
    <property type="entry name" value="HadA-like"/>
</dbReference>
<dbReference type="InterPro" id="IPR029069">
    <property type="entry name" value="HotDog_dom_sf"/>
</dbReference>
<name>A0ABP5AT24_9ACTN</name>
<dbReference type="InterPro" id="IPR039569">
    <property type="entry name" value="FAS1-like_DH_region"/>
</dbReference>
<dbReference type="CDD" id="cd03441">
    <property type="entry name" value="R_hydratase_like"/>
    <property type="match status" value="1"/>
</dbReference>
<proteinExistence type="predicted"/>
<keyword evidence="3" id="KW-1185">Reference proteome</keyword>
<gene>
    <name evidence="2" type="ORF">GCM10009737_24370</name>
</gene>
<comment type="caution">
    <text evidence="2">The sequence shown here is derived from an EMBL/GenBank/DDBJ whole genome shotgun (WGS) entry which is preliminary data.</text>
</comment>
<sequence length="146" mass="15086">MPLADDLVGRSYPPTAPYDVTAVKVREFNAATGGDSGGGDEPAIPPTFPIVLAFDAMNAFLAAEGIELSRIVHGDQRFRYDRPVRLGDRLTATLTVASVRTVAGNDIIGTSSAVVDDEGRAVCTATATLVHRPGAGTGTDEQGSAA</sequence>
<protein>
    <submittedName>
        <fullName evidence="2">MaoC family dehydratase N-terminal domain-containing protein</fullName>
    </submittedName>
</protein>
<evidence type="ECO:0000313" key="2">
    <source>
        <dbReference type="EMBL" id="GAA1922011.1"/>
    </source>
</evidence>
<evidence type="ECO:0000259" key="1">
    <source>
        <dbReference type="Pfam" id="PF13452"/>
    </source>
</evidence>
<dbReference type="Proteomes" id="UP001501612">
    <property type="component" value="Unassembled WGS sequence"/>
</dbReference>
<dbReference type="SUPFAM" id="SSF54637">
    <property type="entry name" value="Thioesterase/thiol ester dehydrase-isomerase"/>
    <property type="match status" value="1"/>
</dbReference>
<dbReference type="Gene3D" id="3.10.129.10">
    <property type="entry name" value="Hotdog Thioesterase"/>
    <property type="match status" value="1"/>
</dbReference>
<evidence type="ECO:0000313" key="3">
    <source>
        <dbReference type="Proteomes" id="UP001501612"/>
    </source>
</evidence>
<reference evidence="3" key="1">
    <citation type="journal article" date="2019" name="Int. J. Syst. Evol. Microbiol.">
        <title>The Global Catalogue of Microorganisms (GCM) 10K type strain sequencing project: providing services to taxonomists for standard genome sequencing and annotation.</title>
        <authorList>
            <consortium name="The Broad Institute Genomics Platform"/>
            <consortium name="The Broad Institute Genome Sequencing Center for Infectious Disease"/>
            <person name="Wu L."/>
            <person name="Ma J."/>
        </authorList>
    </citation>
    <scope>NUCLEOTIDE SEQUENCE [LARGE SCALE GENOMIC DNA]</scope>
    <source>
        <strain evidence="3">JCM 14046</strain>
    </source>
</reference>
<accession>A0ABP5AT24</accession>
<dbReference type="EMBL" id="BAAAMY010000005">
    <property type="protein sequence ID" value="GAA1922011.1"/>
    <property type="molecule type" value="Genomic_DNA"/>
</dbReference>
<dbReference type="Pfam" id="PF13452">
    <property type="entry name" value="FAS1_DH_region"/>
    <property type="match status" value="1"/>
</dbReference>
<dbReference type="PIRSF" id="PIRSF018072">
    <property type="entry name" value="UCP018072"/>
    <property type="match status" value="1"/>
</dbReference>
<dbReference type="RefSeq" id="WP_344007546.1">
    <property type="nucleotide sequence ID" value="NZ_BAAAMY010000005.1"/>
</dbReference>